<feature type="domain" description="EamA" evidence="8">
    <location>
        <begin position="9"/>
        <end position="140"/>
    </location>
</feature>
<evidence type="ECO:0000256" key="3">
    <source>
        <dbReference type="ARBA" id="ARBA00022475"/>
    </source>
</evidence>
<keyword evidence="10" id="KW-1185">Reference proteome</keyword>
<gene>
    <name evidence="9" type="ORF">CWR45_18875</name>
</gene>
<comment type="similarity">
    <text evidence="2">Belongs to the EamA transporter family.</text>
</comment>
<protein>
    <submittedName>
        <fullName evidence="9">EamA family transporter</fullName>
    </submittedName>
</protein>
<dbReference type="PANTHER" id="PTHR32322">
    <property type="entry name" value="INNER MEMBRANE TRANSPORTER"/>
    <property type="match status" value="1"/>
</dbReference>
<proteinExistence type="inferred from homology"/>
<comment type="caution">
    <text evidence="9">The sequence shown here is derived from an EMBL/GenBank/DDBJ whole genome shotgun (WGS) entry which is preliminary data.</text>
</comment>
<feature type="transmembrane region" description="Helical" evidence="7">
    <location>
        <begin position="244"/>
        <end position="263"/>
    </location>
</feature>
<keyword evidence="5 7" id="KW-1133">Transmembrane helix</keyword>
<feature type="transmembrane region" description="Helical" evidence="7">
    <location>
        <begin position="69"/>
        <end position="87"/>
    </location>
</feature>
<feature type="domain" description="EamA" evidence="8">
    <location>
        <begin position="152"/>
        <end position="286"/>
    </location>
</feature>
<dbReference type="InterPro" id="IPR000620">
    <property type="entry name" value="EamA_dom"/>
</dbReference>
<feature type="transmembrane region" description="Helical" evidence="7">
    <location>
        <begin position="213"/>
        <end position="232"/>
    </location>
</feature>
<dbReference type="OrthoDB" id="9790852at2"/>
<feature type="transmembrane region" description="Helical" evidence="7">
    <location>
        <begin position="178"/>
        <end position="201"/>
    </location>
</feature>
<dbReference type="AlphaFoldDB" id="A0A3D8PIL3"/>
<dbReference type="Pfam" id="PF00892">
    <property type="entry name" value="EamA"/>
    <property type="match status" value="2"/>
</dbReference>
<evidence type="ECO:0000256" key="2">
    <source>
        <dbReference type="ARBA" id="ARBA00007362"/>
    </source>
</evidence>
<feature type="transmembrane region" description="Helical" evidence="7">
    <location>
        <begin position="93"/>
        <end position="112"/>
    </location>
</feature>
<feature type="transmembrane region" description="Helical" evidence="7">
    <location>
        <begin position="9"/>
        <end position="30"/>
    </location>
</feature>
<feature type="transmembrane region" description="Helical" evidence="7">
    <location>
        <begin position="36"/>
        <end position="57"/>
    </location>
</feature>
<evidence type="ECO:0000313" key="9">
    <source>
        <dbReference type="EMBL" id="RDW15081.1"/>
    </source>
</evidence>
<accession>A0A3D8PIL3</accession>
<feature type="transmembrane region" description="Helical" evidence="7">
    <location>
        <begin position="124"/>
        <end position="144"/>
    </location>
</feature>
<evidence type="ECO:0000256" key="1">
    <source>
        <dbReference type="ARBA" id="ARBA00004651"/>
    </source>
</evidence>
<name>A0A3D8PIL3_9BACI</name>
<dbReference type="InterPro" id="IPR037185">
    <property type="entry name" value="EmrE-like"/>
</dbReference>
<reference evidence="10" key="1">
    <citation type="submission" date="2017-11" db="EMBL/GenBank/DDBJ databases">
        <authorList>
            <person name="Zhu W."/>
        </authorList>
    </citation>
    <scope>NUCLEOTIDE SEQUENCE [LARGE SCALE GENOMIC DNA]</scope>
    <source>
        <strain evidence="10">CAU 1051</strain>
    </source>
</reference>
<dbReference type="InterPro" id="IPR050638">
    <property type="entry name" value="AA-Vitamin_Transporters"/>
</dbReference>
<evidence type="ECO:0000313" key="10">
    <source>
        <dbReference type="Proteomes" id="UP000256520"/>
    </source>
</evidence>
<keyword evidence="3" id="KW-1003">Cell membrane</keyword>
<keyword evidence="6 7" id="KW-0472">Membrane</keyword>
<organism evidence="9 10">
    <name type="scientific">Oceanobacillus chungangensis</name>
    <dbReference type="NCBI Taxonomy" id="1229152"/>
    <lineage>
        <taxon>Bacteria</taxon>
        <taxon>Bacillati</taxon>
        <taxon>Bacillota</taxon>
        <taxon>Bacilli</taxon>
        <taxon>Bacillales</taxon>
        <taxon>Bacillaceae</taxon>
        <taxon>Oceanobacillus</taxon>
    </lineage>
</organism>
<feature type="transmembrane region" description="Helical" evidence="7">
    <location>
        <begin position="150"/>
        <end position="171"/>
    </location>
</feature>
<dbReference type="Proteomes" id="UP000256520">
    <property type="component" value="Unassembled WGS sequence"/>
</dbReference>
<dbReference type="GO" id="GO:0005886">
    <property type="term" value="C:plasma membrane"/>
    <property type="evidence" value="ECO:0007669"/>
    <property type="project" value="UniProtKB-SubCell"/>
</dbReference>
<dbReference type="SUPFAM" id="SSF103481">
    <property type="entry name" value="Multidrug resistance efflux transporter EmrE"/>
    <property type="match status" value="2"/>
</dbReference>
<evidence type="ECO:0000256" key="7">
    <source>
        <dbReference type="SAM" id="Phobius"/>
    </source>
</evidence>
<dbReference type="EMBL" id="PIOD01000029">
    <property type="protein sequence ID" value="RDW15081.1"/>
    <property type="molecule type" value="Genomic_DNA"/>
</dbReference>
<comment type="subcellular location">
    <subcellularLocation>
        <location evidence="1">Cell membrane</location>
        <topology evidence="1">Multi-pass membrane protein</topology>
    </subcellularLocation>
</comment>
<sequence>MRIPPFNPYIAVFIGVFAISTTAILIKLVSGAPISIIANFQLLIALLIMAPIIFTKYKHEFQSITNKNWVVLIGAGIILTVHLILLMESLQLTSVSSSALLLTLQFIFTLLLPSILRQERLSSGAFISAIIILFGNAIILRGDFLLGGDIIYGDVFAILAAIALSISQLFGQKIRRRVSVITYTFILFSIGAAILIIYNIVKQHSFVSYPVNYWWVFIALAIIPTFFGHFLFNWAAKWMNASAISFSTAFQPAGATILALLILNEMVSWYQVLGGSIILFGLIMLIVSTTKKTEFTISKKENK</sequence>
<dbReference type="RefSeq" id="WP_115751405.1">
    <property type="nucleotide sequence ID" value="NZ_PIOD01000029.1"/>
</dbReference>
<evidence type="ECO:0000256" key="6">
    <source>
        <dbReference type="ARBA" id="ARBA00023136"/>
    </source>
</evidence>
<evidence type="ECO:0000256" key="5">
    <source>
        <dbReference type="ARBA" id="ARBA00022989"/>
    </source>
</evidence>
<feature type="transmembrane region" description="Helical" evidence="7">
    <location>
        <begin position="269"/>
        <end position="290"/>
    </location>
</feature>
<keyword evidence="4 7" id="KW-0812">Transmembrane</keyword>
<evidence type="ECO:0000256" key="4">
    <source>
        <dbReference type="ARBA" id="ARBA00022692"/>
    </source>
</evidence>
<evidence type="ECO:0000259" key="8">
    <source>
        <dbReference type="Pfam" id="PF00892"/>
    </source>
</evidence>
<dbReference type="PANTHER" id="PTHR32322:SF18">
    <property type="entry name" value="S-ADENOSYLMETHIONINE_S-ADENOSYLHOMOCYSTEINE TRANSPORTER"/>
    <property type="match status" value="1"/>
</dbReference>